<protein>
    <submittedName>
        <fullName evidence="1">Uncharacterized protein</fullName>
    </submittedName>
</protein>
<dbReference type="RefSeq" id="WP_160550542.1">
    <property type="nucleotide sequence ID" value="NZ_CP047650.1"/>
</dbReference>
<reference evidence="1 2" key="1">
    <citation type="submission" date="2020-01" db="EMBL/GenBank/DDBJ databases">
        <title>Genome sequencing of strain KACC 21265.</title>
        <authorList>
            <person name="Heo J."/>
            <person name="Kim S.-J."/>
            <person name="Kim J.-S."/>
            <person name="Hong S.-B."/>
            <person name="Kwon S.-W."/>
        </authorList>
    </citation>
    <scope>NUCLEOTIDE SEQUENCE [LARGE SCALE GENOMIC DNA]</scope>
    <source>
        <strain evidence="1 2">KACC 21265</strain>
    </source>
</reference>
<gene>
    <name evidence="1" type="ORF">GT347_02905</name>
</gene>
<dbReference type="EMBL" id="CP047650">
    <property type="protein sequence ID" value="QHI97024.1"/>
    <property type="molecule type" value="Genomic_DNA"/>
</dbReference>
<organism evidence="1 2">
    <name type="scientific">Xylophilus rhododendri</name>
    <dbReference type="NCBI Taxonomy" id="2697032"/>
    <lineage>
        <taxon>Bacteria</taxon>
        <taxon>Pseudomonadati</taxon>
        <taxon>Pseudomonadota</taxon>
        <taxon>Betaproteobacteria</taxon>
        <taxon>Burkholderiales</taxon>
        <taxon>Xylophilus</taxon>
    </lineage>
</organism>
<proteinExistence type="predicted"/>
<accession>A0A857IZJ7</accession>
<dbReference type="Proteomes" id="UP000464787">
    <property type="component" value="Chromosome"/>
</dbReference>
<dbReference type="KEGG" id="xyk:GT347_02905"/>
<keyword evidence="2" id="KW-1185">Reference proteome</keyword>
<evidence type="ECO:0000313" key="1">
    <source>
        <dbReference type="EMBL" id="QHI97024.1"/>
    </source>
</evidence>
<name>A0A857IZJ7_9BURK</name>
<evidence type="ECO:0000313" key="2">
    <source>
        <dbReference type="Proteomes" id="UP000464787"/>
    </source>
</evidence>
<dbReference type="AlphaFoldDB" id="A0A857IZJ7"/>
<sequence>MATYLKIHGLQWGHADSKRINAIAAFGGKGDGKSVRIGWDVPAMETFQRAGERREFPLETPADKRAADKLLISHANQQSIRCLGKVFEVKDAANGNRLSSLPAPADFTVEVGRRMLVRPGSDEFRNLEVEFTLLNE</sequence>